<evidence type="ECO:0000313" key="8">
    <source>
        <dbReference type="Proteomes" id="UP000713596"/>
    </source>
</evidence>
<proteinExistence type="inferred from homology"/>
<dbReference type="InterPro" id="IPR007627">
    <property type="entry name" value="RNA_pol_sigma70_r2"/>
</dbReference>
<name>A0A948T3D0_9FIRM</name>
<dbReference type="InterPro" id="IPR013324">
    <property type="entry name" value="RNA_pol_sigma_r3/r4-like"/>
</dbReference>
<dbReference type="AlphaFoldDB" id="A0A948T3D0"/>
<keyword evidence="3" id="KW-0731">Sigma factor</keyword>
<keyword evidence="4" id="KW-0804">Transcription</keyword>
<dbReference type="EMBL" id="JAHLFP010000062">
    <property type="protein sequence ID" value="MBU3806658.1"/>
    <property type="molecule type" value="Genomic_DNA"/>
</dbReference>
<accession>A0A948T3D0</accession>
<dbReference type="NCBIfam" id="TIGR02937">
    <property type="entry name" value="sigma70-ECF"/>
    <property type="match status" value="1"/>
</dbReference>
<dbReference type="InterPro" id="IPR014284">
    <property type="entry name" value="RNA_pol_sigma-70_dom"/>
</dbReference>
<comment type="similarity">
    <text evidence="1">Belongs to the sigma-70 factor family. ECF subfamily.</text>
</comment>
<dbReference type="InterPro" id="IPR039425">
    <property type="entry name" value="RNA_pol_sigma-70-like"/>
</dbReference>
<dbReference type="Proteomes" id="UP000713596">
    <property type="component" value="Unassembled WGS sequence"/>
</dbReference>
<dbReference type="Pfam" id="PF08281">
    <property type="entry name" value="Sigma70_r4_2"/>
    <property type="match status" value="1"/>
</dbReference>
<evidence type="ECO:0000256" key="1">
    <source>
        <dbReference type="ARBA" id="ARBA00010641"/>
    </source>
</evidence>
<dbReference type="GO" id="GO:0003677">
    <property type="term" value="F:DNA binding"/>
    <property type="evidence" value="ECO:0007669"/>
    <property type="project" value="InterPro"/>
</dbReference>
<dbReference type="GO" id="GO:0016987">
    <property type="term" value="F:sigma factor activity"/>
    <property type="evidence" value="ECO:0007669"/>
    <property type="project" value="UniProtKB-KW"/>
</dbReference>
<evidence type="ECO:0000313" key="7">
    <source>
        <dbReference type="EMBL" id="MBU3806658.1"/>
    </source>
</evidence>
<organism evidence="7 8">
    <name type="scientific">Candidatus Allofournierella pullistercoris</name>
    <dbReference type="NCBI Taxonomy" id="2838597"/>
    <lineage>
        <taxon>Bacteria</taxon>
        <taxon>Bacillati</taxon>
        <taxon>Bacillota</taxon>
        <taxon>Clostridia</taxon>
        <taxon>Eubacteriales</taxon>
        <taxon>Oscillospiraceae</taxon>
        <taxon>Allofournierella</taxon>
    </lineage>
</organism>
<evidence type="ECO:0000259" key="5">
    <source>
        <dbReference type="Pfam" id="PF04542"/>
    </source>
</evidence>
<gene>
    <name evidence="7" type="ORF">H9882_07195</name>
</gene>
<dbReference type="InterPro" id="IPR013249">
    <property type="entry name" value="RNA_pol_sigma70_r4_t2"/>
</dbReference>
<dbReference type="PANTHER" id="PTHR43133:SF60">
    <property type="entry name" value="RNA POLYMERASE SIGMA FACTOR SIGV"/>
    <property type="match status" value="1"/>
</dbReference>
<reference evidence="7" key="1">
    <citation type="journal article" date="2021" name="PeerJ">
        <title>Extensive microbial diversity within the chicken gut microbiome revealed by metagenomics and culture.</title>
        <authorList>
            <person name="Gilroy R."/>
            <person name="Ravi A."/>
            <person name="Getino M."/>
            <person name="Pursley I."/>
            <person name="Horton D.L."/>
            <person name="Alikhan N.F."/>
            <person name="Baker D."/>
            <person name="Gharbi K."/>
            <person name="Hall N."/>
            <person name="Watson M."/>
            <person name="Adriaenssens E.M."/>
            <person name="Foster-Nyarko E."/>
            <person name="Jarju S."/>
            <person name="Secka A."/>
            <person name="Antonio M."/>
            <person name="Oren A."/>
            <person name="Chaudhuri R.R."/>
            <person name="La Ragione R."/>
            <person name="Hildebrand F."/>
            <person name="Pallen M.J."/>
        </authorList>
    </citation>
    <scope>NUCLEOTIDE SEQUENCE</scope>
    <source>
        <strain evidence="7">B5_2728</strain>
    </source>
</reference>
<protein>
    <submittedName>
        <fullName evidence="7">Sigma-70 family RNA polymerase sigma factor</fullName>
    </submittedName>
</protein>
<feature type="domain" description="RNA polymerase sigma-70 region 2" evidence="5">
    <location>
        <begin position="14"/>
        <end position="80"/>
    </location>
</feature>
<dbReference type="Pfam" id="PF04542">
    <property type="entry name" value="Sigma70_r2"/>
    <property type="match status" value="1"/>
</dbReference>
<dbReference type="Gene3D" id="1.10.1740.10">
    <property type="match status" value="1"/>
</dbReference>
<evidence type="ECO:0000256" key="3">
    <source>
        <dbReference type="ARBA" id="ARBA00023082"/>
    </source>
</evidence>
<dbReference type="CDD" id="cd06171">
    <property type="entry name" value="Sigma70_r4"/>
    <property type="match status" value="1"/>
</dbReference>
<evidence type="ECO:0000259" key="6">
    <source>
        <dbReference type="Pfam" id="PF08281"/>
    </source>
</evidence>
<sequence length="160" mass="18599">MPTLETTPLEPQQLVEEYSDMVLRAALSLVKHLQDAEDIAQEVFLTLMRKPPVFESREHQKAWLLRCTINRCKSLFRSSWHRTTAPLEEHLTVPFTPEENQVLDAVRQLPMKYRQVIYLHYIEGYSTAEIASLLHRPQNTVLSQLSRGRSLLKDALKGEF</sequence>
<comment type="caution">
    <text evidence="7">The sequence shown here is derived from an EMBL/GenBank/DDBJ whole genome shotgun (WGS) entry which is preliminary data.</text>
</comment>
<evidence type="ECO:0000256" key="4">
    <source>
        <dbReference type="ARBA" id="ARBA00023163"/>
    </source>
</evidence>
<reference evidence="7" key="2">
    <citation type="submission" date="2021-04" db="EMBL/GenBank/DDBJ databases">
        <authorList>
            <person name="Gilroy R."/>
        </authorList>
    </citation>
    <scope>NUCLEOTIDE SEQUENCE</scope>
    <source>
        <strain evidence="7">B5_2728</strain>
    </source>
</reference>
<dbReference type="InterPro" id="IPR013325">
    <property type="entry name" value="RNA_pol_sigma_r2"/>
</dbReference>
<dbReference type="SUPFAM" id="SSF88946">
    <property type="entry name" value="Sigma2 domain of RNA polymerase sigma factors"/>
    <property type="match status" value="1"/>
</dbReference>
<feature type="domain" description="RNA polymerase sigma factor 70 region 4 type 2" evidence="6">
    <location>
        <begin position="100"/>
        <end position="151"/>
    </location>
</feature>
<dbReference type="SUPFAM" id="SSF88659">
    <property type="entry name" value="Sigma3 and sigma4 domains of RNA polymerase sigma factors"/>
    <property type="match status" value="1"/>
</dbReference>
<keyword evidence="2" id="KW-0805">Transcription regulation</keyword>
<dbReference type="Gene3D" id="1.10.10.10">
    <property type="entry name" value="Winged helix-like DNA-binding domain superfamily/Winged helix DNA-binding domain"/>
    <property type="match status" value="1"/>
</dbReference>
<evidence type="ECO:0000256" key="2">
    <source>
        <dbReference type="ARBA" id="ARBA00023015"/>
    </source>
</evidence>
<dbReference type="InterPro" id="IPR036388">
    <property type="entry name" value="WH-like_DNA-bd_sf"/>
</dbReference>
<dbReference type="PANTHER" id="PTHR43133">
    <property type="entry name" value="RNA POLYMERASE ECF-TYPE SIGMA FACTO"/>
    <property type="match status" value="1"/>
</dbReference>
<dbReference type="GO" id="GO:0006352">
    <property type="term" value="P:DNA-templated transcription initiation"/>
    <property type="evidence" value="ECO:0007669"/>
    <property type="project" value="InterPro"/>
</dbReference>